<evidence type="ECO:0000256" key="2">
    <source>
        <dbReference type="RuleBase" id="RU363034"/>
    </source>
</evidence>
<dbReference type="InterPro" id="IPR033116">
    <property type="entry name" value="TRYPSIN_SER"/>
</dbReference>
<keyword evidence="2" id="KW-0645">Protease</keyword>
<keyword evidence="7" id="KW-1185">Reference proteome</keyword>
<dbReference type="Gene3D" id="2.40.10.10">
    <property type="entry name" value="Trypsin-like serine proteases"/>
    <property type="match status" value="1"/>
</dbReference>
<dbReference type="Proteomes" id="UP000837857">
    <property type="component" value="Chromosome 30"/>
</dbReference>
<sequence length="403" mass="43314">MYPALAILSLLALRDAIAQKQEGDSCVETHTGIVGRCSTPDKCNAARDDFQFNGIRPTFCKHSFEQVLVCCRDGSSILRTAGSADDGGGTANDSNAGSGRVSERKCKEYSRGVMQRVDFIPLVPEPDAQTISAANCNYTGVELIVGGEVAEQGEFPHMAAIGWANDEGGYTFGCGGSVISPKFVLTAGHCTWQPRAREPAPVIVRLGDQNLDPAVKDGASPIEVPIKATHRHPDYQPPKRYNDIALLELAADVDFEGSIRPACLWPSPDFGGHERALATGWGATHSDNKKPSKELQKVSLTLLENDLCDQLLQNAKNRLWTGFVPSQMCAGELRGGKDTCQGDSGSPLQVSSSDNQCVFYVMGVTSFGRECAQSGQPAIYTRVSSYLDWIESVVGRASDLHIG</sequence>
<feature type="chain" id="PRO_5046098139" description="Peptidase S1 domain-containing protein" evidence="4">
    <location>
        <begin position="19"/>
        <end position="403"/>
    </location>
</feature>
<evidence type="ECO:0000256" key="4">
    <source>
        <dbReference type="SAM" id="SignalP"/>
    </source>
</evidence>
<keyword evidence="1" id="KW-1015">Disulfide bond</keyword>
<organism evidence="6 7">
    <name type="scientific">Iphiclides podalirius</name>
    <name type="common">scarce swallowtail</name>
    <dbReference type="NCBI Taxonomy" id="110791"/>
    <lineage>
        <taxon>Eukaryota</taxon>
        <taxon>Metazoa</taxon>
        <taxon>Ecdysozoa</taxon>
        <taxon>Arthropoda</taxon>
        <taxon>Hexapoda</taxon>
        <taxon>Insecta</taxon>
        <taxon>Pterygota</taxon>
        <taxon>Neoptera</taxon>
        <taxon>Endopterygota</taxon>
        <taxon>Lepidoptera</taxon>
        <taxon>Glossata</taxon>
        <taxon>Ditrysia</taxon>
        <taxon>Papilionoidea</taxon>
        <taxon>Papilionidae</taxon>
        <taxon>Papilioninae</taxon>
        <taxon>Iphiclides</taxon>
    </lineage>
</organism>
<dbReference type="EMBL" id="OW152842">
    <property type="protein sequence ID" value="CAH2064654.1"/>
    <property type="molecule type" value="Genomic_DNA"/>
</dbReference>
<evidence type="ECO:0000256" key="3">
    <source>
        <dbReference type="SAM" id="MobiDB-lite"/>
    </source>
</evidence>
<keyword evidence="2" id="KW-0720">Serine protease</keyword>
<evidence type="ECO:0000259" key="5">
    <source>
        <dbReference type="PROSITE" id="PS50240"/>
    </source>
</evidence>
<gene>
    <name evidence="6" type="ORF">IPOD504_LOCUS12841</name>
</gene>
<feature type="non-terminal residue" evidence="6">
    <location>
        <position position="403"/>
    </location>
</feature>
<dbReference type="PROSITE" id="PS50240">
    <property type="entry name" value="TRYPSIN_DOM"/>
    <property type="match status" value="1"/>
</dbReference>
<evidence type="ECO:0000256" key="1">
    <source>
        <dbReference type="ARBA" id="ARBA00023157"/>
    </source>
</evidence>
<evidence type="ECO:0000313" key="6">
    <source>
        <dbReference type="EMBL" id="CAH2064654.1"/>
    </source>
</evidence>
<dbReference type="InterPro" id="IPR009003">
    <property type="entry name" value="Peptidase_S1_PA"/>
</dbReference>
<dbReference type="PRINTS" id="PR00722">
    <property type="entry name" value="CHYMOTRYPSIN"/>
</dbReference>
<reference evidence="6" key="1">
    <citation type="submission" date="2022-03" db="EMBL/GenBank/DDBJ databases">
        <authorList>
            <person name="Martin H S."/>
        </authorList>
    </citation>
    <scope>NUCLEOTIDE SEQUENCE</scope>
</reference>
<dbReference type="InterPro" id="IPR043504">
    <property type="entry name" value="Peptidase_S1_PA_chymotrypsin"/>
</dbReference>
<dbReference type="PANTHER" id="PTHR24252:SF7">
    <property type="entry name" value="HYALIN"/>
    <property type="match status" value="1"/>
</dbReference>
<keyword evidence="4" id="KW-0732">Signal</keyword>
<name>A0ABN8ITW6_9NEOP</name>
<dbReference type="CDD" id="cd00190">
    <property type="entry name" value="Tryp_SPc"/>
    <property type="match status" value="1"/>
</dbReference>
<accession>A0ABN8ITW6</accession>
<dbReference type="SUPFAM" id="SSF50494">
    <property type="entry name" value="Trypsin-like serine proteases"/>
    <property type="match status" value="1"/>
</dbReference>
<evidence type="ECO:0000313" key="7">
    <source>
        <dbReference type="Proteomes" id="UP000837857"/>
    </source>
</evidence>
<feature type="signal peptide" evidence="4">
    <location>
        <begin position="1"/>
        <end position="18"/>
    </location>
</feature>
<dbReference type="InterPro" id="IPR001314">
    <property type="entry name" value="Peptidase_S1A"/>
</dbReference>
<dbReference type="Pfam" id="PF00089">
    <property type="entry name" value="Trypsin"/>
    <property type="match status" value="1"/>
</dbReference>
<dbReference type="PROSITE" id="PS00134">
    <property type="entry name" value="TRYPSIN_HIS"/>
    <property type="match status" value="1"/>
</dbReference>
<keyword evidence="2" id="KW-0378">Hydrolase</keyword>
<proteinExistence type="predicted"/>
<feature type="domain" description="Peptidase S1" evidence="5">
    <location>
        <begin position="144"/>
        <end position="395"/>
    </location>
</feature>
<feature type="region of interest" description="Disordered" evidence="3">
    <location>
        <begin position="82"/>
        <end position="102"/>
    </location>
</feature>
<protein>
    <recommendedName>
        <fullName evidence="5">Peptidase S1 domain-containing protein</fullName>
    </recommendedName>
</protein>
<dbReference type="PROSITE" id="PS00135">
    <property type="entry name" value="TRYPSIN_SER"/>
    <property type="match status" value="1"/>
</dbReference>
<dbReference type="InterPro" id="IPR018114">
    <property type="entry name" value="TRYPSIN_HIS"/>
</dbReference>
<dbReference type="InterPro" id="IPR001254">
    <property type="entry name" value="Trypsin_dom"/>
</dbReference>
<dbReference type="SMART" id="SM00020">
    <property type="entry name" value="Tryp_SPc"/>
    <property type="match status" value="1"/>
</dbReference>
<dbReference type="PANTHER" id="PTHR24252">
    <property type="entry name" value="ACROSIN-RELATED"/>
    <property type="match status" value="1"/>
</dbReference>